<dbReference type="NCBIfam" id="TIGR02268">
    <property type="entry name" value="Myxococcus xanthus paralogous family TIGR02268"/>
    <property type="match status" value="1"/>
</dbReference>
<dbReference type="Pfam" id="PF09544">
    <property type="entry name" value="DUF2381"/>
    <property type="match status" value="1"/>
</dbReference>
<evidence type="ECO:0000313" key="2">
    <source>
        <dbReference type="Proteomes" id="UP000662747"/>
    </source>
</evidence>
<gene>
    <name evidence="1" type="ORF">JY651_41105</name>
</gene>
<protein>
    <submittedName>
        <fullName evidence="1">DUF2381 family protein</fullName>
    </submittedName>
</protein>
<dbReference type="EMBL" id="CP071090">
    <property type="protein sequence ID" value="QSQ21519.1"/>
    <property type="molecule type" value="Genomic_DNA"/>
</dbReference>
<name>A0ABX7NT21_9BACT</name>
<proteinExistence type="predicted"/>
<evidence type="ECO:0000313" key="1">
    <source>
        <dbReference type="EMBL" id="QSQ21519.1"/>
    </source>
</evidence>
<keyword evidence="2" id="KW-1185">Reference proteome</keyword>
<accession>A0ABX7NT21</accession>
<reference evidence="1 2" key="1">
    <citation type="submission" date="2021-02" db="EMBL/GenBank/DDBJ databases">
        <title>De Novo genome assembly of isolated myxobacteria.</title>
        <authorList>
            <person name="Stevens D.C."/>
        </authorList>
    </citation>
    <scope>NUCLEOTIDE SEQUENCE [LARGE SCALE GENOMIC DNA]</scope>
    <source>
        <strain evidence="2">SCPEA02</strain>
    </source>
</reference>
<organism evidence="1 2">
    <name type="scientific">Pyxidicoccus parkwayensis</name>
    <dbReference type="NCBI Taxonomy" id="2813578"/>
    <lineage>
        <taxon>Bacteria</taxon>
        <taxon>Pseudomonadati</taxon>
        <taxon>Myxococcota</taxon>
        <taxon>Myxococcia</taxon>
        <taxon>Myxococcales</taxon>
        <taxon>Cystobacterineae</taxon>
        <taxon>Myxococcaceae</taxon>
        <taxon>Pyxidicoccus</taxon>
    </lineage>
</organism>
<dbReference type="InterPro" id="IPR011754">
    <property type="entry name" value="Mxa_paralog_2268"/>
</dbReference>
<sequence length="285" mass="31267">MTAVAGEPGEERQMRQRHITLSTENPAATHGLHVAAGTATVLLFDSPVLPASLELGASRERFERIDITERALILLPRMELTPHERIPLTVRFADGHFPHRATFALTTEPGEVDLQVRVFRTALAPEALVEQVAAVQARCEDSARFSNLLFSHDLGSGIAVERLSPRVVSDNGPPPLNVVGMRVFAAPGLLAFEVPLLLSEGQSPWRPGRVEVHSEQTDEPLPVRAMDLDVQTLHPGIRGRLVLEIRPRPAAQAGLLRIEVHEQGGSRTLKLQEVRLPQPLPEVTH</sequence>
<dbReference type="Proteomes" id="UP000662747">
    <property type="component" value="Chromosome"/>
</dbReference>